<evidence type="ECO:0000256" key="1">
    <source>
        <dbReference type="SAM" id="SignalP"/>
    </source>
</evidence>
<dbReference type="AlphaFoldDB" id="A0A397GU58"/>
<evidence type="ECO:0000313" key="2">
    <source>
        <dbReference type="EMBL" id="RHZ52593.1"/>
    </source>
</evidence>
<feature type="chain" id="PRO_5017312153" evidence="1">
    <location>
        <begin position="23"/>
        <end position="116"/>
    </location>
</feature>
<evidence type="ECO:0000313" key="3">
    <source>
        <dbReference type="Proteomes" id="UP000266861"/>
    </source>
</evidence>
<dbReference type="Proteomes" id="UP000266861">
    <property type="component" value="Unassembled WGS sequence"/>
</dbReference>
<gene>
    <name evidence="2" type="ORF">Glove_460g63</name>
</gene>
<protein>
    <submittedName>
        <fullName evidence="2">Uncharacterized protein</fullName>
    </submittedName>
</protein>
<comment type="caution">
    <text evidence="2">The sequence shown here is derived from an EMBL/GenBank/DDBJ whole genome shotgun (WGS) entry which is preliminary data.</text>
</comment>
<name>A0A397GU58_9GLOM</name>
<keyword evidence="1" id="KW-0732">Signal</keyword>
<dbReference type="OrthoDB" id="25620at2759"/>
<sequence length="116" mass="13829">MSSSWELLKLLVIFNLQVLKFSIKIEPYKKILDKQLWKDINQHLLIPDRPIKLIILPARVLITDKTFSNIISEEQHTGNFILDRSRNNYLFDPYDFQLILHGRDGFAPKTFLLWLY</sequence>
<reference evidence="2 3" key="1">
    <citation type="submission" date="2018-08" db="EMBL/GenBank/DDBJ databases">
        <title>Genome and evolution of the arbuscular mycorrhizal fungus Diversispora epigaea (formerly Glomus versiforme) and its bacterial endosymbionts.</title>
        <authorList>
            <person name="Sun X."/>
            <person name="Fei Z."/>
            <person name="Harrison M."/>
        </authorList>
    </citation>
    <scope>NUCLEOTIDE SEQUENCE [LARGE SCALE GENOMIC DNA]</scope>
    <source>
        <strain evidence="2 3">IT104</strain>
    </source>
</reference>
<keyword evidence="3" id="KW-1185">Reference proteome</keyword>
<proteinExistence type="predicted"/>
<accession>A0A397GU58</accession>
<dbReference type="EMBL" id="PQFF01000402">
    <property type="protein sequence ID" value="RHZ52593.1"/>
    <property type="molecule type" value="Genomic_DNA"/>
</dbReference>
<organism evidence="2 3">
    <name type="scientific">Diversispora epigaea</name>
    <dbReference type="NCBI Taxonomy" id="1348612"/>
    <lineage>
        <taxon>Eukaryota</taxon>
        <taxon>Fungi</taxon>
        <taxon>Fungi incertae sedis</taxon>
        <taxon>Mucoromycota</taxon>
        <taxon>Glomeromycotina</taxon>
        <taxon>Glomeromycetes</taxon>
        <taxon>Diversisporales</taxon>
        <taxon>Diversisporaceae</taxon>
        <taxon>Diversispora</taxon>
    </lineage>
</organism>
<feature type="signal peptide" evidence="1">
    <location>
        <begin position="1"/>
        <end position="22"/>
    </location>
</feature>